<accession>F8PWF4</accession>
<proteinExistence type="predicted"/>
<reference evidence="2" key="1">
    <citation type="journal article" date="2011" name="Science">
        <title>The plant cell wall-decomposing machinery underlies the functional diversity of forest fungi.</title>
        <authorList>
            <person name="Eastwood D.C."/>
            <person name="Floudas D."/>
            <person name="Binder M."/>
            <person name="Majcherczyk A."/>
            <person name="Schneider P."/>
            <person name="Aerts A."/>
            <person name="Asiegbu F.O."/>
            <person name="Baker S.E."/>
            <person name="Barry K."/>
            <person name="Bendiksby M."/>
            <person name="Blumentritt M."/>
            <person name="Coutinho P.M."/>
            <person name="Cullen D."/>
            <person name="de Vries R.P."/>
            <person name="Gathman A."/>
            <person name="Goodell B."/>
            <person name="Henrissat B."/>
            <person name="Ihrmark K."/>
            <person name="Kauserud H."/>
            <person name="Kohler A."/>
            <person name="LaButti K."/>
            <person name="Lapidus A."/>
            <person name="Lavin J.L."/>
            <person name="Lee Y.-H."/>
            <person name="Lindquist E."/>
            <person name="Lilly W."/>
            <person name="Lucas S."/>
            <person name="Morin E."/>
            <person name="Murat C."/>
            <person name="Oguiza J.A."/>
            <person name="Park J."/>
            <person name="Pisabarro A.G."/>
            <person name="Riley R."/>
            <person name="Rosling A."/>
            <person name="Salamov A."/>
            <person name="Schmidt O."/>
            <person name="Schmutz J."/>
            <person name="Skrede I."/>
            <person name="Stenlid J."/>
            <person name="Wiebenga A."/>
            <person name="Xie X."/>
            <person name="Kuees U."/>
            <person name="Hibbett D.S."/>
            <person name="Hoffmeister D."/>
            <person name="Hoegberg N."/>
            <person name="Martin F."/>
            <person name="Grigoriev I.V."/>
            <person name="Watkinson S.C."/>
        </authorList>
    </citation>
    <scope>NUCLEOTIDE SEQUENCE [LARGE SCALE GENOMIC DNA]</scope>
    <source>
        <strain evidence="2">strain S7.3</strain>
    </source>
</reference>
<protein>
    <submittedName>
        <fullName evidence="1">Uncharacterized protein</fullName>
    </submittedName>
</protein>
<keyword evidence="2" id="KW-1185">Reference proteome</keyword>
<dbReference type="Proteomes" id="UP000008063">
    <property type="component" value="Unassembled WGS sequence"/>
</dbReference>
<dbReference type="InParanoid" id="F8PWF4"/>
<sequence>MSWCIMVAVGAVVGFAVICAMITSTAVLAVRSVVVNTLVIFLSGIGRGVGLGSRAIIISQVVRSCVQLVDHVGIVYVDWIGGRASLRPAHCARRTVFRTLRHMRSTLQWSSAGGDLEYHFLLAKSGSSSRLSGNNVVLPPNSKYAFAASVCPLKEFILKHRCKDSKTNFSIQSARRILESGLLSSECLLSNKCKFISYEVYGKEDRHRRFWLTLVLWCQRCQLGHVVAHGQKTLVCWLRRVQSRW</sequence>
<evidence type="ECO:0000313" key="1">
    <source>
        <dbReference type="EMBL" id="EGO00278.1"/>
    </source>
</evidence>
<dbReference type="AlphaFoldDB" id="F8PWF4"/>
<dbReference type="EMBL" id="GL945479">
    <property type="protein sequence ID" value="EGO00278.1"/>
    <property type="molecule type" value="Genomic_DNA"/>
</dbReference>
<gene>
    <name evidence="1" type="ORF">SERLA73DRAFT_152324</name>
</gene>
<evidence type="ECO:0000313" key="2">
    <source>
        <dbReference type="Proteomes" id="UP000008063"/>
    </source>
</evidence>
<organism evidence="2">
    <name type="scientific">Serpula lacrymans var. lacrymans (strain S7.3)</name>
    <name type="common">Dry rot fungus</name>
    <dbReference type="NCBI Taxonomy" id="936435"/>
    <lineage>
        <taxon>Eukaryota</taxon>
        <taxon>Fungi</taxon>
        <taxon>Dikarya</taxon>
        <taxon>Basidiomycota</taxon>
        <taxon>Agaricomycotina</taxon>
        <taxon>Agaricomycetes</taxon>
        <taxon>Agaricomycetidae</taxon>
        <taxon>Boletales</taxon>
        <taxon>Coniophorineae</taxon>
        <taxon>Serpulaceae</taxon>
        <taxon>Serpula</taxon>
    </lineage>
</organism>
<name>F8PWF4_SERL3</name>
<dbReference type="HOGENOM" id="CLU_1134153_0_0_1"/>